<feature type="transmembrane region" description="Helical" evidence="1">
    <location>
        <begin position="53"/>
        <end position="79"/>
    </location>
</feature>
<dbReference type="EMBL" id="MLIQ01000042">
    <property type="protein sequence ID" value="OHU47403.1"/>
    <property type="molecule type" value="Genomic_DNA"/>
</dbReference>
<gene>
    <name evidence="2" type="ORF">BKG82_27750</name>
</gene>
<accession>A0A1S1LCL6</accession>
<name>A0A1S1LCL6_MYCCH</name>
<keyword evidence="1" id="KW-1133">Transmembrane helix</keyword>
<keyword evidence="1" id="KW-0472">Membrane</keyword>
<protein>
    <submittedName>
        <fullName evidence="2">Uncharacterized protein</fullName>
    </submittedName>
</protein>
<proteinExistence type="predicted"/>
<reference evidence="2 3" key="1">
    <citation type="submission" date="2016-10" db="EMBL/GenBank/DDBJ databases">
        <title>Evaluation of Human, Veterinary and Environmental Mycobacterium chelonae Isolates by Core Genome Phylogenomic Analysis, Targeted Gene Comparison, and Anti-microbial Susceptibility Patterns: A Tale of Mistaken Identities.</title>
        <authorList>
            <person name="Fogelson S.B."/>
            <person name="Camus A.C."/>
            <person name="Lorenz W."/>
            <person name="Vasireddy R."/>
            <person name="Vasireddy S."/>
            <person name="Smith T."/>
            <person name="Brown-Elliott B.A."/>
            <person name="Wallace R.J.Jr."/>
            <person name="Hasan N.A."/>
            <person name="Reischl U."/>
            <person name="Sanchez S."/>
        </authorList>
    </citation>
    <scope>NUCLEOTIDE SEQUENCE [LARGE SCALE GENOMIC DNA]</scope>
    <source>
        <strain evidence="2 3">15515</strain>
    </source>
</reference>
<keyword evidence="1" id="KW-0812">Transmembrane</keyword>
<organism evidence="2 3">
    <name type="scientific">Mycobacteroides chelonae</name>
    <name type="common">Mycobacterium chelonae</name>
    <dbReference type="NCBI Taxonomy" id="1774"/>
    <lineage>
        <taxon>Bacteria</taxon>
        <taxon>Bacillati</taxon>
        <taxon>Actinomycetota</taxon>
        <taxon>Actinomycetes</taxon>
        <taxon>Mycobacteriales</taxon>
        <taxon>Mycobacteriaceae</taxon>
        <taxon>Mycobacteroides</taxon>
    </lineage>
</organism>
<feature type="transmembrane region" description="Helical" evidence="1">
    <location>
        <begin position="29"/>
        <end position="47"/>
    </location>
</feature>
<feature type="transmembrane region" description="Helical" evidence="1">
    <location>
        <begin position="91"/>
        <end position="113"/>
    </location>
</feature>
<feature type="transmembrane region" description="Helical" evidence="1">
    <location>
        <begin position="133"/>
        <end position="163"/>
    </location>
</feature>
<evidence type="ECO:0000313" key="2">
    <source>
        <dbReference type="EMBL" id="OHU47403.1"/>
    </source>
</evidence>
<dbReference type="AlphaFoldDB" id="A0A1S1LCL6"/>
<evidence type="ECO:0000256" key="1">
    <source>
        <dbReference type="SAM" id="Phobius"/>
    </source>
</evidence>
<evidence type="ECO:0000313" key="3">
    <source>
        <dbReference type="Proteomes" id="UP000180043"/>
    </source>
</evidence>
<comment type="caution">
    <text evidence="2">The sequence shown here is derived from an EMBL/GenBank/DDBJ whole genome shotgun (WGS) entry which is preliminary data.</text>
</comment>
<dbReference type="Proteomes" id="UP000180043">
    <property type="component" value="Unassembled WGS sequence"/>
</dbReference>
<sequence length="187" mass="19963">MQLRKHHGYMNNIGGESIRAGIRQVGRSGAVVLAGFVFGACAFAQYGQTYPGIALSYAFALLLTGYIGYYSVSAVGFFGEQRTWLYGRPTLRGTVALLAAASAGVWLPAFVLTEHQARIIASVTWTTGQAADSAIYLLVSVGVMVVSAVMTAAVALLVVFALVPQTRRKLRPAIARWRARAQGLSAH</sequence>